<dbReference type="OrthoDB" id="9451547at2759"/>
<reference evidence="2" key="1">
    <citation type="submission" date="2020-11" db="EMBL/GenBank/DDBJ databases">
        <authorList>
            <consortium name="DOE Joint Genome Institute"/>
            <person name="Ahrendt S."/>
            <person name="Riley R."/>
            <person name="Andreopoulos W."/>
            <person name="Labutti K."/>
            <person name="Pangilinan J."/>
            <person name="Ruiz-Duenas F.J."/>
            <person name="Barrasa J.M."/>
            <person name="Sanchez-Garcia M."/>
            <person name="Camarero S."/>
            <person name="Miyauchi S."/>
            <person name="Serrano A."/>
            <person name="Linde D."/>
            <person name="Babiker R."/>
            <person name="Drula E."/>
            <person name="Ayuso-Fernandez I."/>
            <person name="Pacheco R."/>
            <person name="Padilla G."/>
            <person name="Ferreira P."/>
            <person name="Barriuso J."/>
            <person name="Kellner H."/>
            <person name="Castanera R."/>
            <person name="Alfaro M."/>
            <person name="Ramirez L."/>
            <person name="Pisabarro A.G."/>
            <person name="Kuo A."/>
            <person name="Tritt A."/>
            <person name="Lipzen A."/>
            <person name="He G."/>
            <person name="Yan M."/>
            <person name="Ng V."/>
            <person name="Cullen D."/>
            <person name="Martin F."/>
            <person name="Rosso M.-N."/>
            <person name="Henrissat B."/>
            <person name="Hibbett D."/>
            <person name="Martinez A.T."/>
            <person name="Grigoriev I.V."/>
        </authorList>
    </citation>
    <scope>NUCLEOTIDE SEQUENCE</scope>
    <source>
        <strain evidence="2">CIRM-BRFM 674</strain>
    </source>
</reference>
<evidence type="ECO:0000256" key="1">
    <source>
        <dbReference type="SAM" id="Phobius"/>
    </source>
</evidence>
<keyword evidence="1" id="KW-1133">Transmembrane helix</keyword>
<feature type="transmembrane region" description="Helical" evidence="1">
    <location>
        <begin position="467"/>
        <end position="494"/>
    </location>
</feature>
<dbReference type="PANTHER" id="PTHR35043:SF7">
    <property type="entry name" value="TRANSCRIPTION FACTOR DOMAIN-CONTAINING PROTEIN"/>
    <property type="match status" value="1"/>
</dbReference>
<dbReference type="EMBL" id="MU155404">
    <property type="protein sequence ID" value="KAF9473984.1"/>
    <property type="molecule type" value="Genomic_DNA"/>
</dbReference>
<protein>
    <submittedName>
        <fullName evidence="2">Uncharacterized protein</fullName>
    </submittedName>
</protein>
<feature type="transmembrane region" description="Helical" evidence="1">
    <location>
        <begin position="135"/>
        <end position="152"/>
    </location>
</feature>
<keyword evidence="1" id="KW-0812">Transmembrane</keyword>
<keyword evidence="3" id="KW-1185">Reference proteome</keyword>
<dbReference type="AlphaFoldDB" id="A0A9P5YSU3"/>
<evidence type="ECO:0000313" key="3">
    <source>
        <dbReference type="Proteomes" id="UP000807469"/>
    </source>
</evidence>
<name>A0A9P5YSU3_9AGAR</name>
<feature type="transmembrane region" description="Helical" evidence="1">
    <location>
        <begin position="45"/>
        <end position="64"/>
    </location>
</feature>
<organism evidence="2 3">
    <name type="scientific">Pholiota conissans</name>
    <dbReference type="NCBI Taxonomy" id="109636"/>
    <lineage>
        <taxon>Eukaryota</taxon>
        <taxon>Fungi</taxon>
        <taxon>Dikarya</taxon>
        <taxon>Basidiomycota</taxon>
        <taxon>Agaricomycotina</taxon>
        <taxon>Agaricomycetes</taxon>
        <taxon>Agaricomycetidae</taxon>
        <taxon>Agaricales</taxon>
        <taxon>Agaricineae</taxon>
        <taxon>Strophariaceae</taxon>
        <taxon>Pholiota</taxon>
    </lineage>
</organism>
<dbReference type="Proteomes" id="UP000807469">
    <property type="component" value="Unassembled WGS sequence"/>
</dbReference>
<sequence>MITGQCSKYPYQTHGNRAAADIDSQNGVDHLFCLRHWNAIHDANLIRLLLMLVVLLLFALFRALQGIPLSSPINPPDDFSPFYVRDGESHFGKRTVNDIIISCFATIFACTWSAIHPNIPAVMDSWWTRFKRQVMTMICALIAPKLITFWAFHQRLVAKGIMEEYNREVLGDLTEIQSTSMLDSLKGFFRESPPPASSDTSVNKPRWTLTHGFFLQMGGFMLSDDGRPVTTGIIRPPRIMEDDIQDKSKGDIISKTLIILQTTWFIVQCIARWSQYLPVTELEIVTLGFAMLNGITYALWWNKPQSVGRPVFIERERLVCECGETIDTVKPMMEDYYPSEQEGFLMRKLHKSREHYPARVSAIDIFRYFLQWVVRPLKKLFYDDIVYADRVSVFYRPLIQNELAIAAVFIPVIGTFFGAVHPIPSWFLDFASRQEKWLWRTCAMIMVTTPIIFGLAARTKTSTIVNFFRPVIVVATVFSCCSYPFARIILLILSLTSLHTLSPAAHQTIEWTTFIPHFVGIQLFCAVEFRTVNIYVQ</sequence>
<keyword evidence="1" id="KW-0472">Membrane</keyword>
<evidence type="ECO:0000313" key="2">
    <source>
        <dbReference type="EMBL" id="KAF9473984.1"/>
    </source>
</evidence>
<comment type="caution">
    <text evidence="2">The sequence shown here is derived from an EMBL/GenBank/DDBJ whole genome shotgun (WGS) entry which is preliminary data.</text>
</comment>
<proteinExistence type="predicted"/>
<feature type="transmembrane region" description="Helical" evidence="1">
    <location>
        <begin position="514"/>
        <end position="536"/>
    </location>
</feature>
<accession>A0A9P5YSU3</accession>
<dbReference type="PANTHER" id="PTHR35043">
    <property type="entry name" value="TRANSCRIPTION FACTOR DOMAIN-CONTAINING PROTEIN"/>
    <property type="match status" value="1"/>
</dbReference>
<gene>
    <name evidence="2" type="ORF">BDN70DRAFT_997348</name>
</gene>
<feature type="transmembrane region" description="Helical" evidence="1">
    <location>
        <begin position="403"/>
        <end position="425"/>
    </location>
</feature>
<feature type="transmembrane region" description="Helical" evidence="1">
    <location>
        <begin position="437"/>
        <end position="455"/>
    </location>
</feature>